<dbReference type="GeneID" id="77726624"/>
<proteinExistence type="predicted"/>
<reference evidence="1" key="1">
    <citation type="journal article" date="2022" name="G3 (Bethesda)">
        <title>High quality genome of the basidiomycete yeast Dioszegia hungarica PDD-24b-2 isolated from cloud water.</title>
        <authorList>
            <person name="Jarrige D."/>
            <person name="Haridas S."/>
            <person name="Bleykasten-Grosshans C."/>
            <person name="Joly M."/>
            <person name="Nadalig T."/>
            <person name="Sancelme M."/>
            <person name="Vuilleumier S."/>
            <person name="Grigoriev I.V."/>
            <person name="Amato P."/>
            <person name="Bringel F."/>
        </authorList>
    </citation>
    <scope>NUCLEOTIDE SEQUENCE</scope>
    <source>
        <strain evidence="1">PDD-24b-2</strain>
    </source>
</reference>
<dbReference type="RefSeq" id="XP_052944498.1">
    <property type="nucleotide sequence ID" value="XM_053087419.1"/>
</dbReference>
<name>A0AA38H8E0_9TREE</name>
<comment type="caution">
    <text evidence="1">The sequence shown here is derived from an EMBL/GenBank/DDBJ whole genome shotgun (WGS) entry which is preliminary data.</text>
</comment>
<dbReference type="Proteomes" id="UP001164286">
    <property type="component" value="Unassembled WGS sequence"/>
</dbReference>
<gene>
    <name evidence="1" type="ORF">MKK02DRAFT_27879</name>
</gene>
<dbReference type="AlphaFoldDB" id="A0AA38H8E0"/>
<keyword evidence="2" id="KW-1185">Reference proteome</keyword>
<sequence>MRIQGVGIFLGRLLSLLEGWVFLWADWYLAWRGGYSSGQTFISPGGGGYFPGQTVFSPGGVGILLGKLAAQKGSLVGDLQELPAADGEKARADWVAVVVTRGGQTTRRVRTGYLVFVRRCDDW</sequence>
<evidence type="ECO:0000313" key="1">
    <source>
        <dbReference type="EMBL" id="KAI9634721.1"/>
    </source>
</evidence>
<protein>
    <submittedName>
        <fullName evidence="1">Uncharacterized protein</fullName>
    </submittedName>
</protein>
<evidence type="ECO:0000313" key="2">
    <source>
        <dbReference type="Proteomes" id="UP001164286"/>
    </source>
</evidence>
<dbReference type="EMBL" id="JAKWFO010000006">
    <property type="protein sequence ID" value="KAI9634721.1"/>
    <property type="molecule type" value="Genomic_DNA"/>
</dbReference>
<accession>A0AA38H8E0</accession>
<organism evidence="1 2">
    <name type="scientific">Dioszegia hungarica</name>
    <dbReference type="NCBI Taxonomy" id="4972"/>
    <lineage>
        <taxon>Eukaryota</taxon>
        <taxon>Fungi</taxon>
        <taxon>Dikarya</taxon>
        <taxon>Basidiomycota</taxon>
        <taxon>Agaricomycotina</taxon>
        <taxon>Tremellomycetes</taxon>
        <taxon>Tremellales</taxon>
        <taxon>Bulleribasidiaceae</taxon>
        <taxon>Dioszegia</taxon>
    </lineage>
</organism>